<dbReference type="STRING" id="1122209.SAMN02745752_02572"/>
<reference evidence="2 3" key="1">
    <citation type="submission" date="2016-11" db="EMBL/GenBank/DDBJ databases">
        <authorList>
            <person name="Jaros S."/>
            <person name="Januszkiewicz K."/>
            <person name="Wedrychowicz H."/>
        </authorList>
    </citation>
    <scope>NUCLEOTIDE SEQUENCE [LARGE SCALE GENOMIC DNA]</scope>
    <source>
        <strain evidence="2 3">DSM 21637</strain>
    </source>
</reference>
<evidence type="ECO:0000313" key="2">
    <source>
        <dbReference type="EMBL" id="SFX69934.1"/>
    </source>
</evidence>
<feature type="compositionally biased region" description="Pro residues" evidence="1">
    <location>
        <begin position="73"/>
        <end position="82"/>
    </location>
</feature>
<evidence type="ECO:0000313" key="3">
    <source>
        <dbReference type="Proteomes" id="UP000182350"/>
    </source>
</evidence>
<dbReference type="RefSeq" id="WP_072326901.1">
    <property type="nucleotide sequence ID" value="NZ_FPJW01000010.1"/>
</dbReference>
<accession>A0A1K1Z753</accession>
<organism evidence="2 3">
    <name type="scientific">Marinospirillum alkaliphilum DSM 21637</name>
    <dbReference type="NCBI Taxonomy" id="1122209"/>
    <lineage>
        <taxon>Bacteria</taxon>
        <taxon>Pseudomonadati</taxon>
        <taxon>Pseudomonadota</taxon>
        <taxon>Gammaproteobacteria</taxon>
        <taxon>Oceanospirillales</taxon>
        <taxon>Oceanospirillaceae</taxon>
        <taxon>Marinospirillum</taxon>
    </lineage>
</organism>
<gene>
    <name evidence="2" type="ORF">SAMN02745752_02572</name>
</gene>
<feature type="region of interest" description="Disordered" evidence="1">
    <location>
        <begin position="66"/>
        <end position="85"/>
    </location>
</feature>
<protein>
    <submittedName>
        <fullName evidence="2">Uncharacterized protein</fullName>
    </submittedName>
</protein>
<dbReference type="Proteomes" id="UP000182350">
    <property type="component" value="Unassembled WGS sequence"/>
</dbReference>
<proteinExistence type="predicted"/>
<sequence length="273" mass="29462">MSTLSAQQRYATLQVMGTRLWVPRVRLPGAAVSVACDWPTPAPVLSGRERLQQQMVDLRLDTAPHTENTVAPLSPPPSPPVSPILSTADQPQAEAAVVEQVAALARQASRQVVQPVQPLQVDIWLLANGWQLVLEAAQPATGLNEAELRLLQQLLLAFYPGGLGIASQERFVWPLPGVPVLPSDEGELSMALQAFLGGARYRSVQLGGVLCFGERSAAQLQAGSQRHRLLKRDVYQAPALHQLLQQPVLKQSFWQEAGESGLRAAFAASSVVV</sequence>
<dbReference type="EMBL" id="FPJW01000010">
    <property type="protein sequence ID" value="SFX69934.1"/>
    <property type="molecule type" value="Genomic_DNA"/>
</dbReference>
<dbReference type="AlphaFoldDB" id="A0A1K1Z753"/>
<name>A0A1K1Z753_9GAMM</name>
<keyword evidence="3" id="KW-1185">Reference proteome</keyword>
<dbReference type="OrthoDB" id="6362681at2"/>
<evidence type="ECO:0000256" key="1">
    <source>
        <dbReference type="SAM" id="MobiDB-lite"/>
    </source>
</evidence>